<reference evidence="11 12" key="1">
    <citation type="submission" date="2020-06" db="EMBL/GenBank/DDBJ databases">
        <title>Crossreactivity between MHC class I-restricted antigens from cancer cells and an enterococcal bacteriophage.</title>
        <authorList>
            <person name="Fluckiger A."/>
            <person name="Daillere R."/>
            <person name="Sassi M."/>
            <person name="Cattoir V."/>
            <person name="Kroemer G."/>
            <person name="Zitvogel L."/>
        </authorList>
    </citation>
    <scope>NUCLEOTIDE SEQUENCE [LARGE SCALE GENOMIC DNA]</scope>
    <source>
        <strain evidence="11 12">EG4</strain>
    </source>
</reference>
<feature type="domain" description="Aspartate/glutamate/uridylate kinase" evidence="10">
    <location>
        <begin position="3"/>
        <end position="295"/>
    </location>
</feature>
<dbReference type="GO" id="GO:0008804">
    <property type="term" value="F:carbamate kinase activity"/>
    <property type="evidence" value="ECO:0007669"/>
    <property type="project" value="UniProtKB-UniRule"/>
</dbReference>
<dbReference type="AlphaFoldDB" id="A0ABD4HIX2"/>
<evidence type="ECO:0000313" key="12">
    <source>
        <dbReference type="Proteomes" id="UP000571857"/>
    </source>
</evidence>
<dbReference type="CDD" id="cd04235">
    <property type="entry name" value="AAK_CK"/>
    <property type="match status" value="1"/>
</dbReference>
<evidence type="ECO:0000256" key="1">
    <source>
        <dbReference type="ARBA" id="ARBA00005118"/>
    </source>
</evidence>
<dbReference type="Proteomes" id="UP000571857">
    <property type="component" value="Unassembled WGS sequence"/>
</dbReference>
<dbReference type="PRINTS" id="PR01469">
    <property type="entry name" value="CARBMTKINASE"/>
</dbReference>
<comment type="catalytic activity">
    <reaction evidence="7">
        <text>hydrogencarbonate + NH4(+) + ATP = carbamoyl phosphate + ADP + H2O + H(+)</text>
        <dbReference type="Rhea" id="RHEA:10152"/>
        <dbReference type="ChEBI" id="CHEBI:15377"/>
        <dbReference type="ChEBI" id="CHEBI:15378"/>
        <dbReference type="ChEBI" id="CHEBI:17544"/>
        <dbReference type="ChEBI" id="CHEBI:28938"/>
        <dbReference type="ChEBI" id="CHEBI:30616"/>
        <dbReference type="ChEBI" id="CHEBI:58228"/>
        <dbReference type="ChEBI" id="CHEBI:456216"/>
        <dbReference type="EC" id="2.7.2.2"/>
    </reaction>
</comment>
<dbReference type="PANTHER" id="PTHR30409">
    <property type="entry name" value="CARBAMATE KINASE"/>
    <property type="match status" value="1"/>
</dbReference>
<comment type="pathway">
    <text evidence="1">Metabolic intermediate metabolism; carbamoyl phosphate degradation; CO(2) and NH(3) from carbamoyl phosphate: step 1/1.</text>
</comment>
<dbReference type="EMBL" id="JABXJK010000009">
    <property type="protein sequence ID" value="MBA0971429.1"/>
    <property type="molecule type" value="Genomic_DNA"/>
</dbReference>
<name>A0ABD4HIX2_ENTGA</name>
<comment type="similarity">
    <text evidence="2 9">Belongs to the carbamate kinase family.</text>
</comment>
<dbReference type="InterPro" id="IPR036393">
    <property type="entry name" value="AceGlu_kinase-like_sf"/>
</dbReference>
<comment type="caution">
    <text evidence="11">The sequence shown here is derived from an EMBL/GenBank/DDBJ whole genome shotgun (WGS) entry which is preliminary data.</text>
</comment>
<keyword evidence="6 9" id="KW-0418">Kinase</keyword>
<dbReference type="FunFam" id="3.40.1160.10:FF:000007">
    <property type="entry name" value="Carbamate kinase"/>
    <property type="match status" value="1"/>
</dbReference>
<dbReference type="GO" id="GO:0006525">
    <property type="term" value="P:arginine metabolic process"/>
    <property type="evidence" value="ECO:0007669"/>
    <property type="project" value="UniProtKB-KW"/>
</dbReference>
<evidence type="ECO:0000256" key="6">
    <source>
        <dbReference type="ARBA" id="ARBA00022777"/>
    </source>
</evidence>
<evidence type="ECO:0000259" key="10">
    <source>
        <dbReference type="Pfam" id="PF00696"/>
    </source>
</evidence>
<dbReference type="SUPFAM" id="SSF53633">
    <property type="entry name" value="Carbamate kinase-like"/>
    <property type="match status" value="1"/>
</dbReference>
<gene>
    <name evidence="11" type="primary">arcC</name>
    <name evidence="11" type="ORF">HWH42_02255</name>
</gene>
<dbReference type="Gene3D" id="3.40.1160.10">
    <property type="entry name" value="Acetylglutamate kinase-like"/>
    <property type="match status" value="1"/>
</dbReference>
<accession>A0ABD4HIX2</accession>
<evidence type="ECO:0000256" key="4">
    <source>
        <dbReference type="ARBA" id="ARBA00022503"/>
    </source>
</evidence>
<dbReference type="PANTHER" id="PTHR30409:SF1">
    <property type="entry name" value="CARBAMATE KINASE-RELATED"/>
    <property type="match status" value="1"/>
</dbReference>
<dbReference type="InterPro" id="IPR003964">
    <property type="entry name" value="Carb_kinase"/>
</dbReference>
<dbReference type="PIRSF" id="PIRSF000723">
    <property type="entry name" value="Carbamate_kin"/>
    <property type="match status" value="1"/>
</dbReference>
<keyword evidence="5 9" id="KW-0808">Transferase</keyword>
<dbReference type="InterPro" id="IPR001048">
    <property type="entry name" value="Asp/Glu/Uridylate_kinase"/>
</dbReference>
<proteinExistence type="inferred from homology"/>
<evidence type="ECO:0000256" key="2">
    <source>
        <dbReference type="ARBA" id="ARBA00011066"/>
    </source>
</evidence>
<keyword evidence="4" id="KW-0056">Arginine metabolism</keyword>
<sequence>MSKIVIALGGNALGGNALGDSAHEQLTKAQVAAKSIADLISDGHHVVIAHGNGPQVGKIRLAFEETSKTQEDVMPFPECTAMSQGYIGYHLQQAIDEELVSRGLENIPVVSMLTQVVVDPADPAFTNPTKPIGGYYSEAKAQQLMTESGDTYIEDAGRGWRRVVPSPKPVDIYEKISLKTLVDAGQVVIACGGGGIPVVYEGTRYKGVDAVIDKDFAAAKMAALIDADIFIILTAVDQVFVNYGQPDQRGLTTATVAEMQTYIDQNQFAPGSMLPKVEAAIAFAASKDGRQAVIASLEKAAETLAGNSGTTIQL</sequence>
<evidence type="ECO:0000256" key="8">
    <source>
        <dbReference type="NCBIfam" id="TIGR00746"/>
    </source>
</evidence>
<evidence type="ECO:0000256" key="7">
    <source>
        <dbReference type="ARBA" id="ARBA00048467"/>
    </source>
</evidence>
<dbReference type="RefSeq" id="WP_176332950.1">
    <property type="nucleotide sequence ID" value="NZ_CAKOCH010000001.1"/>
</dbReference>
<dbReference type="Pfam" id="PF00696">
    <property type="entry name" value="AA_kinase"/>
    <property type="match status" value="1"/>
</dbReference>
<evidence type="ECO:0000256" key="3">
    <source>
        <dbReference type="ARBA" id="ARBA00013070"/>
    </source>
</evidence>
<organism evidence="11 12">
    <name type="scientific">Enterococcus gallinarum</name>
    <dbReference type="NCBI Taxonomy" id="1353"/>
    <lineage>
        <taxon>Bacteria</taxon>
        <taxon>Bacillati</taxon>
        <taxon>Bacillota</taxon>
        <taxon>Bacilli</taxon>
        <taxon>Lactobacillales</taxon>
        <taxon>Enterococcaceae</taxon>
        <taxon>Enterococcus</taxon>
    </lineage>
</organism>
<evidence type="ECO:0000256" key="5">
    <source>
        <dbReference type="ARBA" id="ARBA00022679"/>
    </source>
</evidence>
<evidence type="ECO:0000313" key="11">
    <source>
        <dbReference type="EMBL" id="MBA0971429.1"/>
    </source>
</evidence>
<protein>
    <recommendedName>
        <fullName evidence="3 8">Carbamate kinase</fullName>
    </recommendedName>
</protein>
<dbReference type="NCBIfam" id="TIGR00746">
    <property type="entry name" value="arcC"/>
    <property type="match status" value="1"/>
</dbReference>
<evidence type="ECO:0000256" key="9">
    <source>
        <dbReference type="PIRNR" id="PIRNR000723"/>
    </source>
</evidence>
<dbReference type="NCBIfam" id="NF009007">
    <property type="entry name" value="PRK12352.1"/>
    <property type="match status" value="1"/>
</dbReference>